<dbReference type="AlphaFoldDB" id="A0A9P5JZC3"/>
<evidence type="ECO:0000256" key="1">
    <source>
        <dbReference type="ARBA" id="ARBA00004651"/>
    </source>
</evidence>
<dbReference type="InterPro" id="IPR011657">
    <property type="entry name" value="CNT_C_dom"/>
</dbReference>
<dbReference type="Proteomes" id="UP000759537">
    <property type="component" value="Unassembled WGS sequence"/>
</dbReference>
<feature type="transmembrane region" description="Helical" evidence="7">
    <location>
        <begin position="169"/>
        <end position="186"/>
    </location>
</feature>
<feature type="transmembrane region" description="Helical" evidence="7">
    <location>
        <begin position="516"/>
        <end position="540"/>
    </location>
</feature>
<comment type="caution">
    <text evidence="11">The sequence shown here is derived from an EMBL/GenBank/DDBJ whole genome shotgun (WGS) entry which is preliminary data.</text>
</comment>
<keyword evidence="4 7" id="KW-0812">Transmembrane</keyword>
<keyword evidence="5 7" id="KW-1133">Transmembrane helix</keyword>
<evidence type="ECO:0000313" key="11">
    <source>
        <dbReference type="EMBL" id="KAF8473010.1"/>
    </source>
</evidence>
<name>A0A9P5JZC3_9AGAM</name>
<feature type="transmembrane region" description="Helical" evidence="7">
    <location>
        <begin position="136"/>
        <end position="157"/>
    </location>
</feature>
<reference evidence="11" key="2">
    <citation type="journal article" date="2020" name="Nat. Commun.">
        <title>Large-scale genome sequencing of mycorrhizal fungi provides insights into the early evolution of symbiotic traits.</title>
        <authorList>
            <person name="Miyauchi S."/>
            <person name="Kiss E."/>
            <person name="Kuo A."/>
            <person name="Drula E."/>
            <person name="Kohler A."/>
            <person name="Sanchez-Garcia M."/>
            <person name="Morin E."/>
            <person name="Andreopoulos B."/>
            <person name="Barry K.W."/>
            <person name="Bonito G."/>
            <person name="Buee M."/>
            <person name="Carver A."/>
            <person name="Chen C."/>
            <person name="Cichocki N."/>
            <person name="Clum A."/>
            <person name="Culley D."/>
            <person name="Crous P.W."/>
            <person name="Fauchery L."/>
            <person name="Girlanda M."/>
            <person name="Hayes R.D."/>
            <person name="Keri Z."/>
            <person name="LaButti K."/>
            <person name="Lipzen A."/>
            <person name="Lombard V."/>
            <person name="Magnuson J."/>
            <person name="Maillard F."/>
            <person name="Murat C."/>
            <person name="Nolan M."/>
            <person name="Ohm R.A."/>
            <person name="Pangilinan J."/>
            <person name="Pereira M.F."/>
            <person name="Perotto S."/>
            <person name="Peter M."/>
            <person name="Pfister S."/>
            <person name="Riley R."/>
            <person name="Sitrit Y."/>
            <person name="Stielow J.B."/>
            <person name="Szollosi G."/>
            <person name="Zifcakova L."/>
            <person name="Stursova M."/>
            <person name="Spatafora J.W."/>
            <person name="Tedersoo L."/>
            <person name="Vaario L.M."/>
            <person name="Yamada A."/>
            <person name="Yan M."/>
            <person name="Wang P."/>
            <person name="Xu J."/>
            <person name="Bruns T."/>
            <person name="Baldrian P."/>
            <person name="Vilgalys R."/>
            <person name="Dunand C."/>
            <person name="Henrissat B."/>
            <person name="Grigoriev I.V."/>
            <person name="Hibbett D."/>
            <person name="Nagy L.G."/>
            <person name="Martin F.M."/>
        </authorList>
    </citation>
    <scope>NUCLEOTIDE SEQUENCE</scope>
    <source>
        <strain evidence="11">Prilba</strain>
    </source>
</reference>
<feature type="domain" description="Concentrative nucleoside transporter N-terminal" evidence="8">
    <location>
        <begin position="173"/>
        <end position="244"/>
    </location>
</feature>
<dbReference type="GO" id="GO:0005886">
    <property type="term" value="C:plasma membrane"/>
    <property type="evidence" value="ECO:0007669"/>
    <property type="project" value="UniProtKB-SubCell"/>
</dbReference>
<dbReference type="Pfam" id="PF01773">
    <property type="entry name" value="Nucleos_tra2_N"/>
    <property type="match status" value="1"/>
</dbReference>
<dbReference type="PANTHER" id="PTHR10590">
    <property type="entry name" value="SODIUM/NUCLEOSIDE COTRANSPORTER"/>
    <property type="match status" value="1"/>
</dbReference>
<evidence type="ECO:0000259" key="9">
    <source>
        <dbReference type="Pfam" id="PF07662"/>
    </source>
</evidence>
<dbReference type="PANTHER" id="PTHR10590:SF4">
    <property type="entry name" value="SOLUTE CARRIER FAMILY 28 MEMBER 3"/>
    <property type="match status" value="1"/>
</dbReference>
<feature type="transmembrane region" description="Helical" evidence="7">
    <location>
        <begin position="64"/>
        <end position="83"/>
    </location>
</feature>
<evidence type="ECO:0000256" key="7">
    <source>
        <dbReference type="SAM" id="Phobius"/>
    </source>
</evidence>
<evidence type="ECO:0000256" key="6">
    <source>
        <dbReference type="ARBA" id="ARBA00023136"/>
    </source>
</evidence>
<organism evidence="11 12">
    <name type="scientific">Russula ochroleuca</name>
    <dbReference type="NCBI Taxonomy" id="152965"/>
    <lineage>
        <taxon>Eukaryota</taxon>
        <taxon>Fungi</taxon>
        <taxon>Dikarya</taxon>
        <taxon>Basidiomycota</taxon>
        <taxon>Agaricomycotina</taxon>
        <taxon>Agaricomycetes</taxon>
        <taxon>Russulales</taxon>
        <taxon>Russulaceae</taxon>
        <taxon>Russula</taxon>
    </lineage>
</organism>
<reference evidence="11" key="1">
    <citation type="submission" date="2019-10" db="EMBL/GenBank/DDBJ databases">
        <authorList>
            <consortium name="DOE Joint Genome Institute"/>
            <person name="Kuo A."/>
            <person name="Miyauchi S."/>
            <person name="Kiss E."/>
            <person name="Drula E."/>
            <person name="Kohler A."/>
            <person name="Sanchez-Garcia M."/>
            <person name="Andreopoulos B."/>
            <person name="Barry K.W."/>
            <person name="Bonito G."/>
            <person name="Buee M."/>
            <person name="Carver A."/>
            <person name="Chen C."/>
            <person name="Cichocki N."/>
            <person name="Clum A."/>
            <person name="Culley D."/>
            <person name="Crous P.W."/>
            <person name="Fauchery L."/>
            <person name="Girlanda M."/>
            <person name="Hayes R."/>
            <person name="Keri Z."/>
            <person name="LaButti K."/>
            <person name="Lipzen A."/>
            <person name="Lombard V."/>
            <person name="Magnuson J."/>
            <person name="Maillard F."/>
            <person name="Morin E."/>
            <person name="Murat C."/>
            <person name="Nolan M."/>
            <person name="Ohm R."/>
            <person name="Pangilinan J."/>
            <person name="Pereira M."/>
            <person name="Perotto S."/>
            <person name="Peter M."/>
            <person name="Riley R."/>
            <person name="Sitrit Y."/>
            <person name="Stielow B."/>
            <person name="Szollosi G."/>
            <person name="Zifcakova L."/>
            <person name="Stursova M."/>
            <person name="Spatafora J.W."/>
            <person name="Tedersoo L."/>
            <person name="Vaario L.-M."/>
            <person name="Yamada A."/>
            <person name="Yan M."/>
            <person name="Wang P."/>
            <person name="Xu J."/>
            <person name="Bruns T."/>
            <person name="Baldrian P."/>
            <person name="Vilgalys R."/>
            <person name="Henrissat B."/>
            <person name="Grigoriev I.V."/>
            <person name="Hibbett D."/>
            <person name="Nagy L.G."/>
            <person name="Martin F.M."/>
        </authorList>
    </citation>
    <scope>NUCLEOTIDE SEQUENCE</scope>
    <source>
        <strain evidence="11">Prilba</strain>
    </source>
</reference>
<evidence type="ECO:0000259" key="10">
    <source>
        <dbReference type="Pfam" id="PF07670"/>
    </source>
</evidence>
<evidence type="ECO:0000256" key="2">
    <source>
        <dbReference type="ARBA" id="ARBA00009033"/>
    </source>
</evidence>
<feature type="domain" description="Nucleoside transporter/FeoB GTPase Gate" evidence="10">
    <location>
        <begin position="255"/>
        <end position="352"/>
    </location>
</feature>
<evidence type="ECO:0000313" key="12">
    <source>
        <dbReference type="Proteomes" id="UP000759537"/>
    </source>
</evidence>
<comment type="similarity">
    <text evidence="2">Belongs to the concentrative nucleoside transporter (CNT) (TC 2.A.41) family.</text>
</comment>
<dbReference type="Pfam" id="PF07662">
    <property type="entry name" value="Nucleos_tra2_C"/>
    <property type="match status" value="1"/>
</dbReference>
<evidence type="ECO:0000256" key="3">
    <source>
        <dbReference type="ARBA" id="ARBA00022475"/>
    </source>
</evidence>
<protein>
    <submittedName>
        <fullName evidence="11">Na+ dependent nucleoside transporter C-terminus-domain-containing protein</fullName>
    </submittedName>
</protein>
<dbReference type="EMBL" id="WHVB01000019">
    <property type="protein sequence ID" value="KAF8473010.1"/>
    <property type="molecule type" value="Genomic_DNA"/>
</dbReference>
<dbReference type="OrthoDB" id="6075923at2759"/>
<feature type="transmembrane region" description="Helical" evidence="7">
    <location>
        <begin position="288"/>
        <end position="310"/>
    </location>
</feature>
<evidence type="ECO:0000259" key="8">
    <source>
        <dbReference type="Pfam" id="PF01773"/>
    </source>
</evidence>
<feature type="transmembrane region" description="Helical" evidence="7">
    <location>
        <begin position="192"/>
        <end position="212"/>
    </location>
</feature>
<dbReference type="InterPro" id="IPR008276">
    <property type="entry name" value="C_nuclsd_transpt"/>
</dbReference>
<keyword evidence="12" id="KW-1185">Reference proteome</keyword>
<feature type="transmembrane region" description="Helical" evidence="7">
    <location>
        <begin position="255"/>
        <end position="276"/>
    </location>
</feature>
<dbReference type="GO" id="GO:0015293">
    <property type="term" value="F:symporter activity"/>
    <property type="evidence" value="ECO:0007669"/>
    <property type="project" value="TreeGrafter"/>
</dbReference>
<feature type="domain" description="Concentrative nucleoside transporter C-terminal" evidence="9">
    <location>
        <begin position="359"/>
        <end position="571"/>
    </location>
</feature>
<feature type="transmembrane region" description="Helical" evidence="7">
    <location>
        <begin position="95"/>
        <end position="116"/>
    </location>
</feature>
<sequence length="574" mass="63319">MISVGGPVQEDITENSSDLLFKERRGIPSHCEDAKTELNDVAIVVLDKDEPSWFSRNRSLVCRLKLFAFVGLILGWWISATILHATRHRWIVQTFFAWSFIAIIAFRFIPTSVITRPVEAVWMPLVQKPFFGLPKHVRYGLGWLALLAIVLGSAFGFKLENGTKYSDRAISVLGLVVFQFGFWITSKHRSHIQWRTVMVGLFFQQAIALFVLKSGAGFHMFRWIATLASDFLNQGLVGSAFFFDQDTVNTKHWLFVNLLPTVIFSIAFVQMFYYLGIMQWTIRHFAWFFFKTMNVSGAEAVVAAASPFIGQGESACLVRPYVDIMTESEIHLVMTSGFSTIAGTVLSLYINLGVPAQNLITASVMSIPASIAISKIRMPELEEPVTRGLIVVDRGEDPKDAPVNVLHAFAKGAVLGLILAGQIICNVITILSLVATINGLLTWIGRGFGIHHLTLQLVLRYVFCPITFFLGVPRSEILRVSELLATKLIENEFTAYENLRTLMASPDALSKRGFTVASYALCGFANLGSLGIQIGVLSALAPSRTRVIARVAPSAMIAGFISTLQAAGIAGMLV</sequence>
<keyword evidence="6 7" id="KW-0472">Membrane</keyword>
<dbReference type="InterPro" id="IPR002668">
    <property type="entry name" value="CNT_N_dom"/>
</dbReference>
<feature type="transmembrane region" description="Helical" evidence="7">
    <location>
        <begin position="330"/>
        <end position="352"/>
    </location>
</feature>
<evidence type="ECO:0000256" key="4">
    <source>
        <dbReference type="ARBA" id="ARBA00022692"/>
    </source>
</evidence>
<keyword evidence="3" id="KW-1003">Cell membrane</keyword>
<dbReference type="InterPro" id="IPR011642">
    <property type="entry name" value="Gate_dom"/>
</dbReference>
<gene>
    <name evidence="11" type="ORF">DFH94DRAFT_765291</name>
</gene>
<dbReference type="Pfam" id="PF07670">
    <property type="entry name" value="Gate"/>
    <property type="match status" value="1"/>
</dbReference>
<feature type="transmembrane region" description="Helical" evidence="7">
    <location>
        <begin position="552"/>
        <end position="573"/>
    </location>
</feature>
<feature type="transmembrane region" description="Helical" evidence="7">
    <location>
        <begin position="453"/>
        <end position="472"/>
    </location>
</feature>
<feature type="transmembrane region" description="Helical" evidence="7">
    <location>
        <begin position="413"/>
        <end position="441"/>
    </location>
</feature>
<dbReference type="GO" id="GO:0005337">
    <property type="term" value="F:nucleoside transmembrane transporter activity"/>
    <property type="evidence" value="ECO:0007669"/>
    <property type="project" value="InterPro"/>
</dbReference>
<proteinExistence type="inferred from homology"/>
<accession>A0A9P5JZC3</accession>
<evidence type="ECO:0000256" key="5">
    <source>
        <dbReference type="ARBA" id="ARBA00022989"/>
    </source>
</evidence>
<comment type="subcellular location">
    <subcellularLocation>
        <location evidence="1">Cell membrane</location>
        <topology evidence="1">Multi-pass membrane protein</topology>
    </subcellularLocation>
</comment>